<dbReference type="PANTHER" id="PTHR12083">
    <property type="entry name" value="BIFUNCTIONAL POLYNUCLEOTIDE PHOSPHATASE/KINASE"/>
    <property type="match status" value="1"/>
</dbReference>
<dbReference type="GO" id="GO:0046404">
    <property type="term" value="F:ATP-dependent polydeoxyribonucleotide 5'-hydroxyl-kinase activity"/>
    <property type="evidence" value="ECO:0007669"/>
    <property type="project" value="TreeGrafter"/>
</dbReference>
<dbReference type="InterPro" id="IPR027417">
    <property type="entry name" value="P-loop_NTPase"/>
</dbReference>
<dbReference type="InterPro" id="IPR036412">
    <property type="entry name" value="HAD-like_sf"/>
</dbReference>
<dbReference type="InterPro" id="IPR023214">
    <property type="entry name" value="HAD_sf"/>
</dbReference>
<proteinExistence type="predicted"/>
<accession>A0A6C0IAF2</accession>
<dbReference type="EMBL" id="MN740151">
    <property type="protein sequence ID" value="QHT89719.1"/>
    <property type="molecule type" value="Genomic_DNA"/>
</dbReference>
<dbReference type="AlphaFoldDB" id="A0A6C0IAF2"/>
<organism evidence="1">
    <name type="scientific">viral metagenome</name>
    <dbReference type="NCBI Taxonomy" id="1070528"/>
    <lineage>
        <taxon>unclassified sequences</taxon>
        <taxon>metagenomes</taxon>
        <taxon>organismal metagenomes</taxon>
    </lineage>
</organism>
<sequence length="431" mass="49116">MQKNDITLIYLYKLKMKLKKTPDLTKKIYNPATKRYVNIDGIIGKRLVLAAAAQPAQAAQAAQPKPHLFKDLPDGDEKRFTIITFQNQFRPIKNGGIKVIFADLDHTLITPKGKYVFPKTIDDWKWKNDAIVPKLKAMYADGYEIVIVSNQKKMSGEEVKTKATMIYNDLLLPFVFISGHSDLYYRKPQLGLWEVLLKYILLDANNVDYTSSVFIGDSVADLYFARNTGIPFMHTDMFFTGVPNKEFAKIEDKEHPLAKWVSDKDASDILAPLLTSKKSSKKFVIMVGSPASGKSYYSHKLEADAGFLRINKDDMKTDTAMLKAFDKGLEKGQNIVIDGTNPTKEHRLKWISAARKASYHITIVWMNFPMPVVEFLDNYRIAKNKNQETHVPAVAMRVYYKKLEEPTQLECDKLIEIKTINNADAMLSVWV</sequence>
<evidence type="ECO:0000313" key="1">
    <source>
        <dbReference type="EMBL" id="QHT89719.1"/>
    </source>
</evidence>
<dbReference type="Gene3D" id="3.40.50.1000">
    <property type="entry name" value="HAD superfamily/HAD-like"/>
    <property type="match status" value="1"/>
</dbReference>
<evidence type="ECO:0008006" key="2">
    <source>
        <dbReference type="Google" id="ProtNLM"/>
    </source>
</evidence>
<dbReference type="Pfam" id="PF13671">
    <property type="entry name" value="AAA_33"/>
    <property type="match status" value="1"/>
</dbReference>
<dbReference type="SUPFAM" id="SSF52540">
    <property type="entry name" value="P-loop containing nucleoside triphosphate hydrolases"/>
    <property type="match status" value="1"/>
</dbReference>
<dbReference type="SUPFAM" id="SSF56784">
    <property type="entry name" value="HAD-like"/>
    <property type="match status" value="1"/>
</dbReference>
<dbReference type="NCBIfam" id="TIGR01662">
    <property type="entry name" value="HAD-SF-IIIA"/>
    <property type="match status" value="1"/>
</dbReference>
<protein>
    <recommendedName>
        <fullName evidence="2">Polynucleotide kinase</fullName>
    </recommendedName>
</protein>
<dbReference type="GO" id="GO:0003690">
    <property type="term" value="F:double-stranded DNA binding"/>
    <property type="evidence" value="ECO:0007669"/>
    <property type="project" value="TreeGrafter"/>
</dbReference>
<dbReference type="Gene3D" id="3.40.50.300">
    <property type="entry name" value="P-loop containing nucleotide triphosphate hydrolases"/>
    <property type="match status" value="1"/>
</dbReference>
<dbReference type="GO" id="GO:0046403">
    <property type="term" value="F:polynucleotide 3'-phosphatase activity"/>
    <property type="evidence" value="ECO:0007669"/>
    <property type="project" value="TreeGrafter"/>
</dbReference>
<dbReference type="PANTHER" id="PTHR12083:SF9">
    <property type="entry name" value="BIFUNCTIONAL POLYNUCLEOTIDE PHOSPHATASE_KINASE"/>
    <property type="match status" value="1"/>
</dbReference>
<dbReference type="InterPro" id="IPR006549">
    <property type="entry name" value="HAD-SF_hydro_IIIA"/>
</dbReference>
<reference evidence="1" key="1">
    <citation type="journal article" date="2020" name="Nature">
        <title>Giant virus diversity and host interactions through global metagenomics.</title>
        <authorList>
            <person name="Schulz F."/>
            <person name="Roux S."/>
            <person name="Paez-Espino D."/>
            <person name="Jungbluth S."/>
            <person name="Walsh D.A."/>
            <person name="Denef V.J."/>
            <person name="McMahon K.D."/>
            <person name="Konstantinidis K.T."/>
            <person name="Eloe-Fadrosh E.A."/>
            <person name="Kyrpides N.C."/>
            <person name="Woyke T."/>
        </authorList>
    </citation>
    <scope>NUCLEOTIDE SEQUENCE</scope>
    <source>
        <strain evidence="1">GVMAG-M-3300023184-60</strain>
    </source>
</reference>
<name>A0A6C0IAF2_9ZZZZ</name>
<dbReference type="InterPro" id="IPR013954">
    <property type="entry name" value="PNK3P"/>
</dbReference>
<dbReference type="GO" id="GO:0006281">
    <property type="term" value="P:DNA repair"/>
    <property type="evidence" value="ECO:0007669"/>
    <property type="project" value="TreeGrafter"/>
</dbReference>
<dbReference type="Pfam" id="PF08645">
    <property type="entry name" value="PNK3P"/>
    <property type="match status" value="1"/>
</dbReference>